<dbReference type="RefSeq" id="WP_058937936.1">
    <property type="nucleotide sequence ID" value="NZ_LLYW01000004.1"/>
</dbReference>
<dbReference type="InterPro" id="IPR024935">
    <property type="entry name" value="Rubredoxin_dom"/>
</dbReference>
<dbReference type="GO" id="GO:0009055">
    <property type="term" value="F:electron transfer activity"/>
    <property type="evidence" value="ECO:0007669"/>
    <property type="project" value="InterPro"/>
</dbReference>
<dbReference type="InterPro" id="IPR024934">
    <property type="entry name" value="Rubredoxin-like_dom"/>
</dbReference>
<dbReference type="InterPro" id="IPR024922">
    <property type="entry name" value="Rubredoxin"/>
</dbReference>
<dbReference type="Gene3D" id="2.20.28.10">
    <property type="match status" value="1"/>
</dbReference>
<evidence type="ECO:0000256" key="3">
    <source>
        <dbReference type="ARBA" id="ARBA00022448"/>
    </source>
</evidence>
<dbReference type="PROSITE" id="PS00202">
    <property type="entry name" value="RUBREDOXIN"/>
    <property type="match status" value="1"/>
</dbReference>
<accession>A0A100XZK6</accession>
<dbReference type="PIRSF" id="PIRSF000071">
    <property type="entry name" value="Rubredoxin"/>
    <property type="match status" value="1"/>
</dbReference>
<reference evidence="11 12" key="1">
    <citation type="submission" date="2015-10" db="EMBL/GenBank/DDBJ databases">
        <title>Draft genome sequence of Thermococcus celericrescens strain DSM 17994.</title>
        <authorList>
            <person name="Hong S.-J."/>
            <person name="Park C.-E."/>
            <person name="Shin J.-H."/>
        </authorList>
    </citation>
    <scope>NUCLEOTIDE SEQUENCE [LARGE SCALE GENOMIC DNA]</scope>
    <source>
        <strain evidence="11 12">DSM 17994</strain>
    </source>
</reference>
<keyword evidence="5 8" id="KW-0249">Electron transport</keyword>
<dbReference type="Proteomes" id="UP000053462">
    <property type="component" value="Unassembled WGS sequence"/>
</dbReference>
<comment type="function">
    <text evidence="1 8">Rubredoxin is a small nonheme, iron protein lacking acid-labile sulfide. Its single Fe, chelated to 4 Cys, functions as an electron acceptor and may also stabilize the conformation of the molecule.</text>
</comment>
<dbReference type="PRINTS" id="PR00163">
    <property type="entry name" value="RUBREDOXIN"/>
</dbReference>
<dbReference type="PANTHER" id="PTHR47627:SF1">
    <property type="entry name" value="RUBREDOXIN-1-RELATED"/>
    <property type="match status" value="1"/>
</dbReference>
<keyword evidence="12" id="KW-1185">Reference proteome</keyword>
<evidence type="ECO:0000256" key="6">
    <source>
        <dbReference type="ARBA" id="ARBA00023004"/>
    </source>
</evidence>
<evidence type="ECO:0000259" key="10">
    <source>
        <dbReference type="PROSITE" id="PS50903"/>
    </source>
</evidence>
<dbReference type="AlphaFoldDB" id="A0A100XZK6"/>
<dbReference type="FunFam" id="2.20.28.10:FF:000001">
    <property type="entry name" value="Rubredoxin"/>
    <property type="match status" value="1"/>
</dbReference>
<keyword evidence="6 8" id="KW-0408">Iron</keyword>
<evidence type="ECO:0000313" key="12">
    <source>
        <dbReference type="Proteomes" id="UP000053462"/>
    </source>
</evidence>
<dbReference type="GO" id="GO:0043448">
    <property type="term" value="P:alkane catabolic process"/>
    <property type="evidence" value="ECO:0007669"/>
    <property type="project" value="TreeGrafter"/>
</dbReference>
<feature type="binding site" evidence="9">
    <location>
        <position position="6"/>
    </location>
    <ligand>
        <name>Fe cation</name>
        <dbReference type="ChEBI" id="CHEBI:24875"/>
    </ligand>
</feature>
<dbReference type="InterPro" id="IPR018527">
    <property type="entry name" value="Rubredoxin_Fe_BS"/>
</dbReference>
<dbReference type="GO" id="GO:0005506">
    <property type="term" value="F:iron ion binding"/>
    <property type="evidence" value="ECO:0007669"/>
    <property type="project" value="InterPro"/>
</dbReference>
<feature type="binding site" evidence="9">
    <location>
        <position position="42"/>
    </location>
    <ligand>
        <name>Fe cation</name>
        <dbReference type="ChEBI" id="CHEBI:24875"/>
    </ligand>
</feature>
<dbReference type="InterPro" id="IPR050526">
    <property type="entry name" value="Rubredoxin_ET"/>
</dbReference>
<keyword evidence="4 8" id="KW-0479">Metal-binding</keyword>
<evidence type="ECO:0000256" key="5">
    <source>
        <dbReference type="ARBA" id="ARBA00022982"/>
    </source>
</evidence>
<feature type="binding site" evidence="9">
    <location>
        <position position="9"/>
    </location>
    <ligand>
        <name>Fe cation</name>
        <dbReference type="ChEBI" id="CHEBI:24875"/>
    </ligand>
</feature>
<dbReference type="PANTHER" id="PTHR47627">
    <property type="entry name" value="RUBREDOXIN"/>
    <property type="match status" value="1"/>
</dbReference>
<evidence type="ECO:0000256" key="1">
    <source>
        <dbReference type="ARBA" id="ARBA00002360"/>
    </source>
</evidence>
<name>A0A100XZK6_9EURY</name>
<evidence type="ECO:0000256" key="8">
    <source>
        <dbReference type="PIRNR" id="PIRNR000071"/>
    </source>
</evidence>
<comment type="caution">
    <text evidence="11">The sequence shown here is derived from an EMBL/GenBank/DDBJ whole genome shotgun (WGS) entry which is preliminary data.</text>
</comment>
<dbReference type="Pfam" id="PF00301">
    <property type="entry name" value="Rubredoxin"/>
    <property type="match status" value="1"/>
</dbReference>
<sequence>MAKWKCIVCGYIYDEDEGDEESGIAQGTKFEDLPEDWVCPLCGAPKDMFEKIE</sequence>
<dbReference type="NCBIfam" id="NF045768">
    <property type="entry name" value="RubredRD"/>
    <property type="match status" value="1"/>
</dbReference>
<dbReference type="STRING" id="227598.APY94_01385"/>
<comment type="similarity">
    <text evidence="2 8">Belongs to the rubredoxin family.</text>
</comment>
<organism evidence="11 12">
    <name type="scientific">Thermococcus celericrescens</name>
    <dbReference type="NCBI Taxonomy" id="227598"/>
    <lineage>
        <taxon>Archaea</taxon>
        <taxon>Methanobacteriati</taxon>
        <taxon>Methanobacteriota</taxon>
        <taxon>Thermococci</taxon>
        <taxon>Thermococcales</taxon>
        <taxon>Thermococcaceae</taxon>
        <taxon>Thermococcus</taxon>
    </lineage>
</organism>
<evidence type="ECO:0000256" key="7">
    <source>
        <dbReference type="ARBA" id="ARBA00067809"/>
    </source>
</evidence>
<dbReference type="SUPFAM" id="SSF57802">
    <property type="entry name" value="Rubredoxin-like"/>
    <property type="match status" value="1"/>
</dbReference>
<comment type="cofactor">
    <cofactor evidence="8 9">
        <name>Fe(3+)</name>
        <dbReference type="ChEBI" id="CHEBI:29034"/>
    </cofactor>
    <text evidence="8 9">Binds 1 Fe(3+) ion per subunit.</text>
</comment>
<dbReference type="PROSITE" id="PS50903">
    <property type="entry name" value="RUBREDOXIN_LIKE"/>
    <property type="match status" value="1"/>
</dbReference>
<dbReference type="CDD" id="cd00730">
    <property type="entry name" value="rubredoxin"/>
    <property type="match status" value="1"/>
</dbReference>
<feature type="binding site" evidence="9">
    <location>
        <position position="39"/>
    </location>
    <ligand>
        <name>Fe cation</name>
        <dbReference type="ChEBI" id="CHEBI:24875"/>
    </ligand>
</feature>
<keyword evidence="3 8" id="KW-0813">Transport</keyword>
<evidence type="ECO:0000256" key="4">
    <source>
        <dbReference type="ARBA" id="ARBA00022723"/>
    </source>
</evidence>
<dbReference type="OrthoDB" id="371635at2157"/>
<proteinExistence type="inferred from homology"/>
<gene>
    <name evidence="11" type="ORF">APY94_01385</name>
</gene>
<protein>
    <recommendedName>
        <fullName evidence="7 8">Rubredoxin</fullName>
    </recommendedName>
</protein>
<evidence type="ECO:0000256" key="9">
    <source>
        <dbReference type="PIRSR" id="PIRSR000071-1"/>
    </source>
</evidence>
<feature type="domain" description="Rubredoxin-like" evidence="10">
    <location>
        <begin position="1"/>
        <end position="52"/>
    </location>
</feature>
<evidence type="ECO:0000313" key="11">
    <source>
        <dbReference type="EMBL" id="KUH34501.1"/>
    </source>
</evidence>
<dbReference type="EMBL" id="LLYW01000004">
    <property type="protein sequence ID" value="KUH34501.1"/>
    <property type="molecule type" value="Genomic_DNA"/>
</dbReference>
<evidence type="ECO:0000256" key="2">
    <source>
        <dbReference type="ARBA" id="ARBA00005337"/>
    </source>
</evidence>